<accession>A0AAD4SW43</accession>
<dbReference type="Proteomes" id="UP001202328">
    <property type="component" value="Unassembled WGS sequence"/>
</dbReference>
<dbReference type="Gene3D" id="3.30.40.10">
    <property type="entry name" value="Zinc/RING finger domain, C3HC4 (zinc finger)"/>
    <property type="match status" value="1"/>
</dbReference>
<name>A0AAD4SW43_9MAGN</name>
<keyword evidence="1" id="KW-0479">Metal-binding</keyword>
<dbReference type="PANTHER" id="PTHR11685">
    <property type="entry name" value="RBR FAMILY RING FINGER AND IBR DOMAIN-CONTAINING"/>
    <property type="match status" value="1"/>
</dbReference>
<dbReference type="PROSITE" id="PS00518">
    <property type="entry name" value="ZF_RING_1"/>
    <property type="match status" value="1"/>
</dbReference>
<dbReference type="GO" id="GO:0004842">
    <property type="term" value="F:ubiquitin-protein transferase activity"/>
    <property type="evidence" value="ECO:0007669"/>
    <property type="project" value="InterPro"/>
</dbReference>
<comment type="caution">
    <text evidence="4">The sequence shown here is derived from an EMBL/GenBank/DDBJ whole genome shotgun (WGS) entry which is preliminary data.</text>
</comment>
<evidence type="ECO:0000256" key="2">
    <source>
        <dbReference type="ARBA" id="ARBA00022771"/>
    </source>
</evidence>
<dbReference type="InterPro" id="IPR017907">
    <property type="entry name" value="Znf_RING_CS"/>
</dbReference>
<evidence type="ECO:0000313" key="4">
    <source>
        <dbReference type="EMBL" id="KAI3923676.1"/>
    </source>
</evidence>
<dbReference type="AlphaFoldDB" id="A0AAD4SW43"/>
<dbReference type="InterPro" id="IPR031127">
    <property type="entry name" value="E3_UB_ligase_RBR"/>
</dbReference>
<dbReference type="GO" id="GO:0016567">
    <property type="term" value="P:protein ubiquitination"/>
    <property type="evidence" value="ECO:0007669"/>
    <property type="project" value="InterPro"/>
</dbReference>
<dbReference type="GO" id="GO:0008270">
    <property type="term" value="F:zinc ion binding"/>
    <property type="evidence" value="ECO:0007669"/>
    <property type="project" value="UniProtKB-KW"/>
</dbReference>
<gene>
    <name evidence="4" type="ORF">MKW98_011306</name>
</gene>
<sequence>MEKIQQQELVRPTSSNGSNFFTCEICVQIVPVNKQFKSMEMSGCLHPYCTDCVAKYIQEKVIEHNRSEIKCANTDCNIMLDASLCQSALLSKSSKILLDSSKGGLGYGRSYCPFRDCSELILNECVRISPSTNNNSNSTSRTTKSNCPNCKKLFCFHCVEPLFATTVEGRRNVYVATTLSALYSLFCWRYLQSPLLSGFFIIYTKKKES</sequence>
<dbReference type="SUPFAM" id="SSF57850">
    <property type="entry name" value="RING/U-box"/>
    <property type="match status" value="1"/>
</dbReference>
<keyword evidence="5" id="KW-1185">Reference proteome</keyword>
<protein>
    <submittedName>
        <fullName evidence="4">Uncharacterized protein</fullName>
    </submittedName>
</protein>
<organism evidence="4 5">
    <name type="scientific">Papaver atlanticum</name>
    <dbReference type="NCBI Taxonomy" id="357466"/>
    <lineage>
        <taxon>Eukaryota</taxon>
        <taxon>Viridiplantae</taxon>
        <taxon>Streptophyta</taxon>
        <taxon>Embryophyta</taxon>
        <taxon>Tracheophyta</taxon>
        <taxon>Spermatophyta</taxon>
        <taxon>Magnoliopsida</taxon>
        <taxon>Ranunculales</taxon>
        <taxon>Papaveraceae</taxon>
        <taxon>Papaveroideae</taxon>
        <taxon>Papaver</taxon>
    </lineage>
</organism>
<dbReference type="InterPro" id="IPR013083">
    <property type="entry name" value="Znf_RING/FYVE/PHD"/>
</dbReference>
<dbReference type="EMBL" id="JAJJMB010008429">
    <property type="protein sequence ID" value="KAI3923676.1"/>
    <property type="molecule type" value="Genomic_DNA"/>
</dbReference>
<reference evidence="4" key="1">
    <citation type="submission" date="2022-04" db="EMBL/GenBank/DDBJ databases">
        <title>A functionally conserved STORR gene fusion in Papaver species that diverged 16.8 million years ago.</title>
        <authorList>
            <person name="Catania T."/>
        </authorList>
    </citation>
    <scope>NUCLEOTIDE SEQUENCE</scope>
    <source>
        <strain evidence="4">S-188037</strain>
    </source>
</reference>
<evidence type="ECO:0000313" key="5">
    <source>
        <dbReference type="Proteomes" id="UP001202328"/>
    </source>
</evidence>
<keyword evidence="3" id="KW-0862">Zinc</keyword>
<evidence type="ECO:0000256" key="1">
    <source>
        <dbReference type="ARBA" id="ARBA00022723"/>
    </source>
</evidence>
<keyword evidence="2" id="KW-0863">Zinc-finger</keyword>
<proteinExistence type="predicted"/>
<evidence type="ECO:0000256" key="3">
    <source>
        <dbReference type="ARBA" id="ARBA00022833"/>
    </source>
</evidence>